<keyword evidence="3" id="KW-1185">Reference proteome</keyword>
<reference evidence="2" key="1">
    <citation type="submission" date="2019-05" db="EMBL/GenBank/DDBJ databases">
        <title>Another draft genome of Portunus trituberculatus and its Hox gene families provides insights of decapod evolution.</title>
        <authorList>
            <person name="Jeong J.-H."/>
            <person name="Song I."/>
            <person name="Kim S."/>
            <person name="Choi T."/>
            <person name="Kim D."/>
            <person name="Ryu S."/>
            <person name="Kim W."/>
        </authorList>
    </citation>
    <scope>NUCLEOTIDE SEQUENCE [LARGE SCALE GENOMIC DNA]</scope>
    <source>
        <tissue evidence="2">Muscle</tissue>
    </source>
</reference>
<accession>A0A5B7H9J8</accession>
<feature type="compositionally biased region" description="Basic and acidic residues" evidence="1">
    <location>
        <begin position="8"/>
        <end position="25"/>
    </location>
</feature>
<evidence type="ECO:0000313" key="3">
    <source>
        <dbReference type="Proteomes" id="UP000324222"/>
    </source>
</evidence>
<dbReference type="EMBL" id="VSRR010026666">
    <property type="protein sequence ID" value="MPC67722.1"/>
    <property type="molecule type" value="Genomic_DNA"/>
</dbReference>
<proteinExistence type="predicted"/>
<dbReference type="Proteomes" id="UP000324222">
    <property type="component" value="Unassembled WGS sequence"/>
</dbReference>
<feature type="region of interest" description="Disordered" evidence="1">
    <location>
        <begin position="1"/>
        <end position="45"/>
    </location>
</feature>
<protein>
    <submittedName>
        <fullName evidence="2">Uncharacterized protein</fullName>
    </submittedName>
</protein>
<sequence>MYSPLQKNSRDLKLYSGDGGRRMEVGEEDEGTKTSTAHPPLLTVPRLPTACSPVASQHITMRTYSETPCSLTMTIFQGHRDD</sequence>
<evidence type="ECO:0000256" key="1">
    <source>
        <dbReference type="SAM" id="MobiDB-lite"/>
    </source>
</evidence>
<name>A0A5B7H9J8_PORTR</name>
<gene>
    <name evidence="2" type="ORF">E2C01_061904</name>
</gene>
<organism evidence="2 3">
    <name type="scientific">Portunus trituberculatus</name>
    <name type="common">Swimming crab</name>
    <name type="synonym">Neptunus trituberculatus</name>
    <dbReference type="NCBI Taxonomy" id="210409"/>
    <lineage>
        <taxon>Eukaryota</taxon>
        <taxon>Metazoa</taxon>
        <taxon>Ecdysozoa</taxon>
        <taxon>Arthropoda</taxon>
        <taxon>Crustacea</taxon>
        <taxon>Multicrustacea</taxon>
        <taxon>Malacostraca</taxon>
        <taxon>Eumalacostraca</taxon>
        <taxon>Eucarida</taxon>
        <taxon>Decapoda</taxon>
        <taxon>Pleocyemata</taxon>
        <taxon>Brachyura</taxon>
        <taxon>Eubrachyura</taxon>
        <taxon>Portunoidea</taxon>
        <taxon>Portunidae</taxon>
        <taxon>Portuninae</taxon>
        <taxon>Portunus</taxon>
    </lineage>
</organism>
<evidence type="ECO:0000313" key="2">
    <source>
        <dbReference type="EMBL" id="MPC67722.1"/>
    </source>
</evidence>
<comment type="caution">
    <text evidence="2">The sequence shown here is derived from an EMBL/GenBank/DDBJ whole genome shotgun (WGS) entry which is preliminary data.</text>
</comment>
<dbReference type="AlphaFoldDB" id="A0A5B7H9J8"/>